<sequence>MMAQEAKVDIEFTIPSVCQICDTSSNIKWLCLECDLFFCLQCESKFHTKSKTLAAHSKIDIEKCGNKNIAEVIRKENFEKEREIRSHTLPVSKLLTKTFPAVDNTYSPEEEVHQIKLLQHYFTFQSFKIKDIFGYLSKGPGFKLVKTYETSLRGFTKILPLNNNQAIISCWKDEVLQKVSFGKHNMTVETNYPKIKVYDIEVMKNGDILLSKQESELKLLCEKGAIEAIVAIDEEGKLKWASTKCGSSYHPADLSIILSSGLIVVTSYSYRCNIYVLNQKGKSIFEISVAELFNNQAFFGFGPLSTAIDSEGMMFLADYSTDNYRQRAKIATFKIIGQC</sequence>
<evidence type="ECO:0000313" key="1">
    <source>
        <dbReference type="EMBL" id="CAG2232845.1"/>
    </source>
</evidence>
<dbReference type="EMBL" id="CAJPWZ010002191">
    <property type="protein sequence ID" value="CAG2232845.1"/>
    <property type="molecule type" value="Genomic_DNA"/>
</dbReference>
<evidence type="ECO:0008006" key="3">
    <source>
        <dbReference type="Google" id="ProtNLM"/>
    </source>
</evidence>
<reference evidence="1" key="1">
    <citation type="submission" date="2021-03" db="EMBL/GenBank/DDBJ databases">
        <authorList>
            <person name="Bekaert M."/>
        </authorList>
    </citation>
    <scope>NUCLEOTIDE SEQUENCE</scope>
</reference>
<proteinExistence type="predicted"/>
<comment type="caution">
    <text evidence="1">The sequence shown here is derived from an EMBL/GenBank/DDBJ whole genome shotgun (WGS) entry which is preliminary data.</text>
</comment>
<dbReference type="AlphaFoldDB" id="A0A8S3TN25"/>
<dbReference type="OrthoDB" id="6106755at2759"/>
<name>A0A8S3TN25_MYTED</name>
<dbReference type="Gene3D" id="2.120.10.30">
    <property type="entry name" value="TolB, C-terminal domain"/>
    <property type="match status" value="1"/>
</dbReference>
<dbReference type="SUPFAM" id="SSF101898">
    <property type="entry name" value="NHL repeat"/>
    <property type="match status" value="1"/>
</dbReference>
<organism evidence="1 2">
    <name type="scientific">Mytilus edulis</name>
    <name type="common">Blue mussel</name>
    <dbReference type="NCBI Taxonomy" id="6550"/>
    <lineage>
        <taxon>Eukaryota</taxon>
        <taxon>Metazoa</taxon>
        <taxon>Spiralia</taxon>
        <taxon>Lophotrochozoa</taxon>
        <taxon>Mollusca</taxon>
        <taxon>Bivalvia</taxon>
        <taxon>Autobranchia</taxon>
        <taxon>Pteriomorphia</taxon>
        <taxon>Mytilida</taxon>
        <taxon>Mytiloidea</taxon>
        <taxon>Mytilidae</taxon>
        <taxon>Mytilinae</taxon>
        <taxon>Mytilus</taxon>
    </lineage>
</organism>
<accession>A0A8S3TN25</accession>
<gene>
    <name evidence="1" type="ORF">MEDL_45539</name>
</gene>
<keyword evidence="2" id="KW-1185">Reference proteome</keyword>
<protein>
    <recommendedName>
        <fullName evidence="3">B box-type domain-containing protein</fullName>
    </recommendedName>
</protein>
<evidence type="ECO:0000313" key="2">
    <source>
        <dbReference type="Proteomes" id="UP000683360"/>
    </source>
</evidence>
<dbReference type="CDD" id="cd19757">
    <property type="entry name" value="Bbox1"/>
    <property type="match status" value="1"/>
</dbReference>
<dbReference type="Proteomes" id="UP000683360">
    <property type="component" value="Unassembled WGS sequence"/>
</dbReference>
<dbReference type="InterPro" id="IPR011042">
    <property type="entry name" value="6-blade_b-propeller_TolB-like"/>
</dbReference>